<dbReference type="SMART" id="SM00248">
    <property type="entry name" value="ANK"/>
    <property type="match status" value="2"/>
</dbReference>
<evidence type="ECO:0000313" key="3">
    <source>
        <dbReference type="WBParaSite" id="SVE_0749500.1"/>
    </source>
</evidence>
<accession>A0A0K0FF56</accession>
<dbReference type="PROSITE" id="PS50088">
    <property type="entry name" value="ANK_REPEAT"/>
    <property type="match status" value="1"/>
</dbReference>
<dbReference type="Pfam" id="PF12796">
    <property type="entry name" value="Ank_2"/>
    <property type="match status" value="1"/>
</dbReference>
<dbReference type="SUPFAM" id="SSF48403">
    <property type="entry name" value="Ankyrin repeat"/>
    <property type="match status" value="1"/>
</dbReference>
<proteinExistence type="predicted"/>
<protein>
    <submittedName>
        <fullName evidence="3">ANK_REP_REGION domain-containing protein</fullName>
    </submittedName>
</protein>
<keyword evidence="2" id="KW-1185">Reference proteome</keyword>
<reference evidence="3" key="2">
    <citation type="submission" date="2015-08" db="UniProtKB">
        <authorList>
            <consortium name="WormBaseParasite"/>
        </authorList>
    </citation>
    <scope>IDENTIFICATION</scope>
</reference>
<evidence type="ECO:0000313" key="2">
    <source>
        <dbReference type="Proteomes" id="UP000035680"/>
    </source>
</evidence>
<dbReference type="InterPro" id="IPR036770">
    <property type="entry name" value="Ankyrin_rpt-contain_sf"/>
</dbReference>
<dbReference type="STRING" id="75913.A0A0K0FF56"/>
<organism evidence="2 3">
    <name type="scientific">Strongyloides venezuelensis</name>
    <name type="common">Threadworm</name>
    <dbReference type="NCBI Taxonomy" id="75913"/>
    <lineage>
        <taxon>Eukaryota</taxon>
        <taxon>Metazoa</taxon>
        <taxon>Ecdysozoa</taxon>
        <taxon>Nematoda</taxon>
        <taxon>Chromadorea</taxon>
        <taxon>Rhabditida</taxon>
        <taxon>Tylenchina</taxon>
        <taxon>Panagrolaimomorpha</taxon>
        <taxon>Strongyloidoidea</taxon>
        <taxon>Strongyloididae</taxon>
        <taxon>Strongyloides</taxon>
    </lineage>
</organism>
<feature type="repeat" description="ANK" evidence="1">
    <location>
        <begin position="63"/>
        <end position="85"/>
    </location>
</feature>
<evidence type="ECO:0000256" key="1">
    <source>
        <dbReference type="PROSITE-ProRule" id="PRU00023"/>
    </source>
</evidence>
<keyword evidence="1" id="KW-0040">ANK repeat</keyword>
<dbReference type="WBParaSite" id="SVE_0749500.1">
    <property type="protein sequence ID" value="SVE_0749500.1"/>
    <property type="gene ID" value="SVE_0749500"/>
</dbReference>
<dbReference type="InterPro" id="IPR002110">
    <property type="entry name" value="Ankyrin_rpt"/>
</dbReference>
<dbReference type="Gene3D" id="1.25.40.20">
    <property type="entry name" value="Ankyrin repeat-containing domain"/>
    <property type="match status" value="1"/>
</dbReference>
<sequence length="135" mass="16007">MKFLSFSEYNFLRDCEEGNLSAVQMFIESKLKKKITMNCFLRILIPRSLFKKVDLCKYKYQSNGYNPLHLAILSGNIKLIEYLIDIDKKLVHQKDDKGRSPLHLILSTRNSDIWKEIVCKKNLKIFIEDFQRECI</sequence>
<reference evidence="2" key="1">
    <citation type="submission" date="2014-07" db="EMBL/GenBank/DDBJ databases">
        <authorList>
            <person name="Martin A.A"/>
            <person name="De Silva N."/>
        </authorList>
    </citation>
    <scope>NUCLEOTIDE SEQUENCE</scope>
</reference>
<dbReference type="Proteomes" id="UP000035680">
    <property type="component" value="Unassembled WGS sequence"/>
</dbReference>
<name>A0A0K0FF56_STRVS</name>
<dbReference type="PROSITE" id="PS50297">
    <property type="entry name" value="ANK_REP_REGION"/>
    <property type="match status" value="1"/>
</dbReference>
<dbReference type="AlphaFoldDB" id="A0A0K0FF56"/>